<evidence type="ECO:0000256" key="3">
    <source>
        <dbReference type="ARBA" id="ARBA00022741"/>
    </source>
</evidence>
<accession>A0A948TFS1</accession>
<dbReference type="Gene3D" id="1.20.1560.10">
    <property type="entry name" value="ABC transporter type 1, transmembrane domain"/>
    <property type="match status" value="1"/>
</dbReference>
<feature type="compositionally biased region" description="Basic and acidic residues" evidence="7">
    <location>
        <begin position="1"/>
        <end position="15"/>
    </location>
</feature>
<evidence type="ECO:0000256" key="4">
    <source>
        <dbReference type="ARBA" id="ARBA00022840"/>
    </source>
</evidence>
<evidence type="ECO:0000256" key="6">
    <source>
        <dbReference type="ARBA" id="ARBA00023136"/>
    </source>
</evidence>
<comment type="caution">
    <text evidence="11">The sequence shown here is derived from an EMBL/GenBank/DDBJ whole genome shotgun (WGS) entry which is preliminary data.</text>
</comment>
<dbReference type="InterPro" id="IPR011527">
    <property type="entry name" value="ABC1_TM_dom"/>
</dbReference>
<keyword evidence="3" id="KW-0547">Nucleotide-binding</keyword>
<feature type="compositionally biased region" description="Basic and acidic residues" evidence="7">
    <location>
        <begin position="674"/>
        <end position="685"/>
    </location>
</feature>
<dbReference type="InterPro" id="IPR017871">
    <property type="entry name" value="ABC_transporter-like_CS"/>
</dbReference>
<keyword evidence="6 8" id="KW-0472">Membrane</keyword>
<feature type="region of interest" description="Disordered" evidence="7">
    <location>
        <begin position="1"/>
        <end position="56"/>
    </location>
</feature>
<dbReference type="AlphaFoldDB" id="A0A948TFS1"/>
<keyword evidence="4 11" id="KW-0067">ATP-binding</keyword>
<evidence type="ECO:0000259" key="10">
    <source>
        <dbReference type="PROSITE" id="PS50929"/>
    </source>
</evidence>
<dbReference type="GO" id="GO:0005886">
    <property type="term" value="C:plasma membrane"/>
    <property type="evidence" value="ECO:0007669"/>
    <property type="project" value="UniProtKB-SubCell"/>
</dbReference>
<dbReference type="InterPro" id="IPR003593">
    <property type="entry name" value="AAA+_ATPase"/>
</dbReference>
<dbReference type="PANTHER" id="PTHR43394">
    <property type="entry name" value="ATP-DEPENDENT PERMEASE MDL1, MITOCHONDRIAL"/>
    <property type="match status" value="1"/>
</dbReference>
<feature type="domain" description="ABC transmembrane type-1" evidence="10">
    <location>
        <begin position="104"/>
        <end position="386"/>
    </location>
</feature>
<dbReference type="GO" id="GO:0015421">
    <property type="term" value="F:ABC-type oligopeptide transporter activity"/>
    <property type="evidence" value="ECO:0007669"/>
    <property type="project" value="TreeGrafter"/>
</dbReference>
<dbReference type="Gene3D" id="3.40.50.300">
    <property type="entry name" value="P-loop containing nucleotide triphosphate hydrolases"/>
    <property type="match status" value="1"/>
</dbReference>
<organism evidence="11 12">
    <name type="scientific">Candidatus Anaerobiospirillum pullicola</name>
    <dbReference type="NCBI Taxonomy" id="2838451"/>
    <lineage>
        <taxon>Bacteria</taxon>
        <taxon>Pseudomonadati</taxon>
        <taxon>Pseudomonadota</taxon>
        <taxon>Gammaproteobacteria</taxon>
        <taxon>Aeromonadales</taxon>
        <taxon>Succinivibrionaceae</taxon>
        <taxon>Anaerobiospirillum</taxon>
    </lineage>
</organism>
<dbReference type="PANTHER" id="PTHR43394:SF1">
    <property type="entry name" value="ATP-BINDING CASSETTE SUB-FAMILY B MEMBER 10, MITOCHONDRIAL"/>
    <property type="match status" value="1"/>
</dbReference>
<dbReference type="PROSITE" id="PS00211">
    <property type="entry name" value="ABC_TRANSPORTER_1"/>
    <property type="match status" value="1"/>
</dbReference>
<name>A0A948TFS1_9GAMM</name>
<evidence type="ECO:0000256" key="2">
    <source>
        <dbReference type="ARBA" id="ARBA00022692"/>
    </source>
</evidence>
<protein>
    <submittedName>
        <fullName evidence="11">ABC transporter ATP-binding protein/permease</fullName>
    </submittedName>
</protein>
<dbReference type="Pfam" id="PF00664">
    <property type="entry name" value="ABC_membrane"/>
    <property type="match status" value="1"/>
</dbReference>
<feature type="domain" description="ABC transporter" evidence="9">
    <location>
        <begin position="421"/>
        <end position="655"/>
    </location>
</feature>
<dbReference type="SUPFAM" id="SSF52540">
    <property type="entry name" value="P-loop containing nucleoside triphosphate hydrolases"/>
    <property type="match status" value="1"/>
</dbReference>
<dbReference type="PROSITE" id="PS50929">
    <property type="entry name" value="ABC_TM1F"/>
    <property type="match status" value="1"/>
</dbReference>
<dbReference type="Proteomes" id="UP000733611">
    <property type="component" value="Unassembled WGS sequence"/>
</dbReference>
<evidence type="ECO:0000313" key="11">
    <source>
        <dbReference type="EMBL" id="MBU3844206.1"/>
    </source>
</evidence>
<sequence>MDDAAKHEPQEDRESSPVATTKDAAPEQVSTKEQVNTKASVSEAEDKSQNTVAAEAAESAQAAEAARQYHPIILSDLSEQQSTSFWRGYKRFWPFLRPYWAMALLGILLTVPVGALDAVIALFLKPFTDQVMVEQEKTFASYVPLVIIGFTLIQGLFIYFSSLVNGYVGGAVNLLMRSKLYAKLLSFDSRFYDANNSGSVILRFFNDSESASTGLIQNIRLFLTKFFSSVSLLCVLLYNSWQLTIVAVGVVCFLIIPMRIVRRRVKSIVNRTVTASTSMITLYNETTLGSKVIKSFNLKEYMYQRFYAQANFLFRMGMKMIRDTNWLSPVMHFVSSLGVAGVLYFGVTLIINGTLTSGEFVSFLAALIMLYTPLKSIGNNYIQVQSALLALDRIYDLLDYESFESGKHEGTKVLTDIKKDIEFKHVRFTYDGSHDVLKDVSFKINVGQKVALVGNSGGGKTTVCSLITRLYEIKSGQILIDDIDIHDYTLESLRSQVAFVFQDNFLFAGTIRQNILFGKEDASEEEISTALKSAYLDEFVASLPHGLDTEIGERGVTLSGGQKQRLAIARAIIRNAPLVILDEATSALDNRSEKVVQKALDELMKGRTTLVIAHRLSTVRDADVIMVINDGYIVEKGSHEELLKQNGAYAMLYNSQFKSKGEADPQSETDSDPEQDHEQAKKAES</sequence>
<proteinExistence type="predicted"/>
<evidence type="ECO:0000256" key="5">
    <source>
        <dbReference type="ARBA" id="ARBA00022989"/>
    </source>
</evidence>
<evidence type="ECO:0000259" key="9">
    <source>
        <dbReference type="PROSITE" id="PS50893"/>
    </source>
</evidence>
<dbReference type="FunFam" id="3.40.50.300:FF:000218">
    <property type="entry name" value="Multidrug ABC transporter ATP-binding protein"/>
    <property type="match status" value="1"/>
</dbReference>
<reference evidence="11" key="2">
    <citation type="submission" date="2021-04" db="EMBL/GenBank/DDBJ databases">
        <authorList>
            <person name="Gilroy R."/>
        </authorList>
    </citation>
    <scope>NUCLEOTIDE SEQUENCE</scope>
    <source>
        <strain evidence="11">378</strain>
    </source>
</reference>
<dbReference type="SUPFAM" id="SSF90123">
    <property type="entry name" value="ABC transporter transmembrane region"/>
    <property type="match status" value="1"/>
</dbReference>
<evidence type="ECO:0000256" key="1">
    <source>
        <dbReference type="ARBA" id="ARBA00004651"/>
    </source>
</evidence>
<dbReference type="InterPro" id="IPR003439">
    <property type="entry name" value="ABC_transporter-like_ATP-bd"/>
</dbReference>
<feature type="region of interest" description="Disordered" evidence="7">
    <location>
        <begin position="657"/>
        <end position="685"/>
    </location>
</feature>
<comment type="subcellular location">
    <subcellularLocation>
        <location evidence="1">Cell membrane</location>
        <topology evidence="1">Multi-pass membrane protein</topology>
    </subcellularLocation>
</comment>
<dbReference type="CDD" id="cd18552">
    <property type="entry name" value="ABC_6TM_MsbA_like"/>
    <property type="match status" value="1"/>
</dbReference>
<dbReference type="PROSITE" id="PS50893">
    <property type="entry name" value="ABC_TRANSPORTER_2"/>
    <property type="match status" value="1"/>
</dbReference>
<dbReference type="InterPro" id="IPR027417">
    <property type="entry name" value="P-loop_NTPase"/>
</dbReference>
<dbReference type="SMART" id="SM00382">
    <property type="entry name" value="AAA"/>
    <property type="match status" value="1"/>
</dbReference>
<reference evidence="11" key="1">
    <citation type="journal article" date="2021" name="PeerJ">
        <title>Extensive microbial diversity within the chicken gut microbiome revealed by metagenomics and culture.</title>
        <authorList>
            <person name="Gilroy R."/>
            <person name="Ravi A."/>
            <person name="Getino M."/>
            <person name="Pursley I."/>
            <person name="Horton D.L."/>
            <person name="Alikhan N.F."/>
            <person name="Baker D."/>
            <person name="Gharbi K."/>
            <person name="Hall N."/>
            <person name="Watson M."/>
            <person name="Adriaenssens E.M."/>
            <person name="Foster-Nyarko E."/>
            <person name="Jarju S."/>
            <person name="Secka A."/>
            <person name="Antonio M."/>
            <person name="Oren A."/>
            <person name="Chaudhuri R.R."/>
            <person name="La Ragione R."/>
            <person name="Hildebrand F."/>
            <person name="Pallen M.J."/>
        </authorList>
    </citation>
    <scope>NUCLEOTIDE SEQUENCE</scope>
    <source>
        <strain evidence="11">378</strain>
    </source>
</reference>
<dbReference type="GO" id="GO:0016887">
    <property type="term" value="F:ATP hydrolysis activity"/>
    <property type="evidence" value="ECO:0007669"/>
    <property type="project" value="InterPro"/>
</dbReference>
<evidence type="ECO:0000313" key="12">
    <source>
        <dbReference type="Proteomes" id="UP000733611"/>
    </source>
</evidence>
<feature type="transmembrane region" description="Helical" evidence="8">
    <location>
        <begin position="244"/>
        <end position="261"/>
    </location>
</feature>
<dbReference type="GO" id="GO:0005524">
    <property type="term" value="F:ATP binding"/>
    <property type="evidence" value="ECO:0007669"/>
    <property type="project" value="UniProtKB-KW"/>
</dbReference>
<dbReference type="Pfam" id="PF00005">
    <property type="entry name" value="ABC_tran"/>
    <property type="match status" value="1"/>
</dbReference>
<feature type="compositionally biased region" description="Polar residues" evidence="7">
    <location>
        <begin position="28"/>
        <end position="40"/>
    </location>
</feature>
<feature type="transmembrane region" description="Helical" evidence="8">
    <location>
        <begin position="326"/>
        <end position="351"/>
    </location>
</feature>
<feature type="transmembrane region" description="Helical" evidence="8">
    <location>
        <begin position="99"/>
        <end position="123"/>
    </location>
</feature>
<evidence type="ECO:0000256" key="7">
    <source>
        <dbReference type="SAM" id="MobiDB-lite"/>
    </source>
</evidence>
<keyword evidence="2 8" id="KW-0812">Transmembrane</keyword>
<dbReference type="EMBL" id="JAHLFE010000098">
    <property type="protein sequence ID" value="MBU3844206.1"/>
    <property type="molecule type" value="Genomic_DNA"/>
</dbReference>
<dbReference type="InterPro" id="IPR036640">
    <property type="entry name" value="ABC1_TM_sf"/>
</dbReference>
<dbReference type="InterPro" id="IPR039421">
    <property type="entry name" value="Type_1_exporter"/>
</dbReference>
<feature type="transmembrane region" description="Helical" evidence="8">
    <location>
        <begin position="143"/>
        <end position="176"/>
    </location>
</feature>
<evidence type="ECO:0000256" key="8">
    <source>
        <dbReference type="SAM" id="Phobius"/>
    </source>
</evidence>
<gene>
    <name evidence="11" type="ORF">H9847_04965</name>
</gene>
<keyword evidence="5 8" id="KW-1133">Transmembrane helix</keyword>